<organism evidence="1 2">
    <name type="scientific">Niveispirillum cyanobacteriorum</name>
    <dbReference type="NCBI Taxonomy" id="1612173"/>
    <lineage>
        <taxon>Bacteria</taxon>
        <taxon>Pseudomonadati</taxon>
        <taxon>Pseudomonadota</taxon>
        <taxon>Alphaproteobacteria</taxon>
        <taxon>Rhodospirillales</taxon>
        <taxon>Azospirillaceae</taxon>
        <taxon>Niveispirillum</taxon>
    </lineage>
</organism>
<dbReference type="AlphaFoldDB" id="A0A2K9NBH8"/>
<dbReference type="GO" id="GO:0032259">
    <property type="term" value="P:methylation"/>
    <property type="evidence" value="ECO:0007669"/>
    <property type="project" value="UniProtKB-KW"/>
</dbReference>
<dbReference type="Proteomes" id="UP000234752">
    <property type="component" value="Chromosome eg_1"/>
</dbReference>
<sequence>MRDYSRFDKFLDSLRGEIYAEPPSEPAISVTAMMVNHLKQNGALKAGMDVLDIGCGQGVALAHFRDAGAKAIGITIGADYEVCKAAGYEVIEADQSFLEFPDQSFDLLWCRHVLEHSPFPLFTLSEYFRLTRVGGHVYVEVPAPDTSAYHHENLNHYSVFGLSSWQSLMRRTGFTIADATAINVNVACGPDVYWGILLRRDQ</sequence>
<dbReference type="PANTHER" id="PTHR43861">
    <property type="entry name" value="TRANS-ACONITATE 2-METHYLTRANSFERASE-RELATED"/>
    <property type="match status" value="1"/>
</dbReference>
<dbReference type="Gene3D" id="3.40.50.150">
    <property type="entry name" value="Vaccinia Virus protein VP39"/>
    <property type="match status" value="1"/>
</dbReference>
<reference evidence="1 2" key="1">
    <citation type="submission" date="2017-12" db="EMBL/GenBank/DDBJ databases">
        <title>Genomes of bacteria within cyanobacterial aggregates.</title>
        <authorList>
            <person name="Cai H."/>
        </authorList>
    </citation>
    <scope>NUCLEOTIDE SEQUENCE [LARGE SCALE GENOMIC DNA]</scope>
    <source>
        <strain evidence="1 2">TH16</strain>
    </source>
</reference>
<dbReference type="KEGG" id="ncb:C0V82_04300"/>
<dbReference type="InterPro" id="IPR029063">
    <property type="entry name" value="SAM-dependent_MTases_sf"/>
</dbReference>
<dbReference type="RefSeq" id="WP_102111261.1">
    <property type="nucleotide sequence ID" value="NZ_BMGN01000003.1"/>
</dbReference>
<evidence type="ECO:0000313" key="2">
    <source>
        <dbReference type="Proteomes" id="UP000234752"/>
    </source>
</evidence>
<dbReference type="CDD" id="cd02440">
    <property type="entry name" value="AdoMet_MTases"/>
    <property type="match status" value="1"/>
</dbReference>
<dbReference type="SUPFAM" id="SSF53335">
    <property type="entry name" value="S-adenosyl-L-methionine-dependent methyltransferases"/>
    <property type="match status" value="1"/>
</dbReference>
<evidence type="ECO:0000313" key="1">
    <source>
        <dbReference type="EMBL" id="AUN29535.1"/>
    </source>
</evidence>
<keyword evidence="1" id="KW-0808">Transferase</keyword>
<name>A0A2K9NBH8_9PROT</name>
<dbReference type="OrthoDB" id="9815644at2"/>
<keyword evidence="1" id="KW-0489">Methyltransferase</keyword>
<keyword evidence="2" id="KW-1185">Reference proteome</keyword>
<protein>
    <submittedName>
        <fullName evidence="1">Methyltransferase type 11</fullName>
    </submittedName>
</protein>
<proteinExistence type="predicted"/>
<dbReference type="GO" id="GO:0008168">
    <property type="term" value="F:methyltransferase activity"/>
    <property type="evidence" value="ECO:0007669"/>
    <property type="project" value="UniProtKB-KW"/>
</dbReference>
<dbReference type="EMBL" id="CP025611">
    <property type="protein sequence ID" value="AUN29535.1"/>
    <property type="molecule type" value="Genomic_DNA"/>
</dbReference>
<accession>A0A2K9NBH8</accession>
<gene>
    <name evidence="1" type="ORF">C0V82_04300</name>
</gene>
<dbReference type="Pfam" id="PF13489">
    <property type="entry name" value="Methyltransf_23"/>
    <property type="match status" value="1"/>
</dbReference>